<sequence length="373" mass="41706">MPNIAWERERNREMAMTESNSAIWEEIERSESYLVCSMHEEAATLASSILKRLCEDEDNKGVEAGEDAGFYDMLESTGMVLVQSLKALGRASEILDQLKLLYVSVVAIPVQVLLTGACFQISVGSSFGVREFLEEFLSKWNCVDGQYYVLVGADANVHCIERCDARFILGVDQYIKVVEVYAVTLLVTVLNDLDLAVSWVEKAALPEEKRQVLLRKLHSLHSHKDINLSQGPSPPLAENHDAHYSSPKELNVSEGSLKALKAKGGPKQPNVTKQAVLKLSKRFEPCFWWYRTITLKFGNAQLVISNRKIALGCLMLLIFHVLRKKKAGLKRIVTRQAVFMKKALVDLWQLAFSYQVNPLAAVQPLAAVTRGGQ</sequence>
<proteinExistence type="predicted"/>
<organism evidence="1 2">
    <name type="scientific">Carpinus fangiana</name>
    <dbReference type="NCBI Taxonomy" id="176857"/>
    <lineage>
        <taxon>Eukaryota</taxon>
        <taxon>Viridiplantae</taxon>
        <taxon>Streptophyta</taxon>
        <taxon>Embryophyta</taxon>
        <taxon>Tracheophyta</taxon>
        <taxon>Spermatophyta</taxon>
        <taxon>Magnoliopsida</taxon>
        <taxon>eudicotyledons</taxon>
        <taxon>Gunneridae</taxon>
        <taxon>Pentapetalae</taxon>
        <taxon>rosids</taxon>
        <taxon>fabids</taxon>
        <taxon>Fagales</taxon>
        <taxon>Betulaceae</taxon>
        <taxon>Carpinus</taxon>
    </lineage>
</organism>
<dbReference type="InterPro" id="IPR034571">
    <property type="entry name" value="APEM9"/>
</dbReference>
<gene>
    <name evidence="1" type="ORF">FH972_020754</name>
</gene>
<accession>A0A5N6RU61</accession>
<evidence type="ECO:0008006" key="3">
    <source>
        <dbReference type="Google" id="ProtNLM"/>
    </source>
</evidence>
<name>A0A5N6RU61_9ROSI</name>
<dbReference type="Proteomes" id="UP000327013">
    <property type="component" value="Chromosome 8"/>
</dbReference>
<dbReference type="PANTHER" id="PTHR36361">
    <property type="entry name" value="PROTEIN APEM9"/>
    <property type="match status" value="1"/>
</dbReference>
<dbReference type="EMBL" id="CM017328">
    <property type="protein sequence ID" value="KAE8125996.1"/>
    <property type="molecule type" value="Genomic_DNA"/>
</dbReference>
<keyword evidence="2" id="KW-1185">Reference proteome</keyword>
<dbReference type="PANTHER" id="PTHR36361:SF1">
    <property type="entry name" value="PROTEIN APEM9"/>
    <property type="match status" value="1"/>
</dbReference>
<dbReference type="GO" id="GO:0015919">
    <property type="term" value="P:peroxisomal membrane transport"/>
    <property type="evidence" value="ECO:0007669"/>
    <property type="project" value="InterPro"/>
</dbReference>
<dbReference type="AlphaFoldDB" id="A0A5N6RU61"/>
<reference evidence="1 2" key="1">
    <citation type="submission" date="2019-06" db="EMBL/GenBank/DDBJ databases">
        <title>A chromosomal-level reference genome of Carpinus fangiana (Coryloideae, Betulaceae).</title>
        <authorList>
            <person name="Yang X."/>
            <person name="Wang Z."/>
            <person name="Zhang L."/>
            <person name="Hao G."/>
            <person name="Liu J."/>
            <person name="Yang Y."/>
        </authorList>
    </citation>
    <scope>NUCLEOTIDE SEQUENCE [LARGE SCALE GENOMIC DNA]</scope>
    <source>
        <strain evidence="1">Cfa_2016G</strain>
        <tissue evidence="1">Leaf</tissue>
    </source>
</reference>
<evidence type="ECO:0000313" key="1">
    <source>
        <dbReference type="EMBL" id="KAE8125996.1"/>
    </source>
</evidence>
<dbReference type="OrthoDB" id="1919407at2759"/>
<evidence type="ECO:0000313" key="2">
    <source>
        <dbReference type="Proteomes" id="UP000327013"/>
    </source>
</evidence>
<protein>
    <recommendedName>
        <fullName evidence="3">Protein APEM9</fullName>
    </recommendedName>
</protein>